<reference evidence="3" key="1">
    <citation type="journal article" date="2019" name="Int. J. Syst. Evol. Microbiol.">
        <title>The Global Catalogue of Microorganisms (GCM) 10K type strain sequencing project: providing services to taxonomists for standard genome sequencing and annotation.</title>
        <authorList>
            <consortium name="The Broad Institute Genomics Platform"/>
            <consortium name="The Broad Institute Genome Sequencing Center for Infectious Disease"/>
            <person name="Wu L."/>
            <person name="Ma J."/>
        </authorList>
    </citation>
    <scope>NUCLEOTIDE SEQUENCE [LARGE SCALE GENOMIC DNA]</scope>
    <source>
        <strain evidence="3">JCM 16929</strain>
    </source>
</reference>
<protein>
    <submittedName>
        <fullName evidence="2">Zinc-binding metallopeptidase</fullName>
    </submittedName>
</protein>
<dbReference type="InterPro" id="IPR031321">
    <property type="entry name" value="UCP012641"/>
</dbReference>
<dbReference type="Gene3D" id="3.40.390.70">
    <property type="match status" value="1"/>
</dbReference>
<dbReference type="Proteomes" id="UP001501490">
    <property type="component" value="Unassembled WGS sequence"/>
</dbReference>
<feature type="domain" description="Zinc-ribbon" evidence="1">
    <location>
        <begin position="12"/>
        <end position="94"/>
    </location>
</feature>
<dbReference type="SUPFAM" id="SSF55486">
    <property type="entry name" value="Metalloproteases ('zincins'), catalytic domain"/>
    <property type="match status" value="1"/>
</dbReference>
<dbReference type="PIRSF" id="PIRSF012641">
    <property type="entry name" value="UCP012641"/>
    <property type="match status" value="1"/>
</dbReference>
<organism evidence="2 3">
    <name type="scientific">Microlunatus ginsengisoli</name>
    <dbReference type="NCBI Taxonomy" id="363863"/>
    <lineage>
        <taxon>Bacteria</taxon>
        <taxon>Bacillati</taxon>
        <taxon>Actinomycetota</taxon>
        <taxon>Actinomycetes</taxon>
        <taxon>Propionibacteriales</taxon>
        <taxon>Propionibacteriaceae</taxon>
        <taxon>Microlunatus</taxon>
    </lineage>
</organism>
<evidence type="ECO:0000313" key="2">
    <source>
        <dbReference type="EMBL" id="GAA3606455.1"/>
    </source>
</evidence>
<keyword evidence="3" id="KW-1185">Reference proteome</keyword>
<comment type="caution">
    <text evidence="2">The sequence shown here is derived from an EMBL/GenBank/DDBJ whole genome shotgun (WGS) entry which is preliminary data.</text>
</comment>
<accession>A0ABP6ZFP2</accession>
<evidence type="ECO:0000259" key="1">
    <source>
        <dbReference type="Pfam" id="PF10005"/>
    </source>
</evidence>
<dbReference type="InterPro" id="IPR011201">
    <property type="entry name" value="Zinc-ribbon_6_bact"/>
</dbReference>
<name>A0ABP6ZFP2_9ACTN</name>
<dbReference type="Pfam" id="PF10005">
    <property type="entry name" value="Zn_ribbon_DZR_6"/>
    <property type="match status" value="1"/>
</dbReference>
<gene>
    <name evidence="2" type="ORF">GCM10022236_05370</name>
</gene>
<proteinExistence type="predicted"/>
<sequence>MPYGERVIPQPRCPHCRHFVYLDAVRCPHCDGELGYHLLSRQFYGVRHGQTVIDGQTWYVCSNREWDCNWLVWEDSPAGRCFSCRLTRRRPDLDDTIALDKLAKTEEAKRRLLVQLGDLGLPIVPWDVQEGGLGFDLISSLSNGQRVITGHANGIITLDLAESLDDHREALRVRLREPYRTMLGHLRHEVGHYYQNVLLPDESAWARCRELFGDERASYQDAIKRHYSVGAPEGWQSSFISEYATMHPWEDFAESFAHYLHITGTLQTAAAIGIHLDAAATNVRDIDVDPLESYRDESIQRLLSDWESMSRAFNRINRAMGFGDLYPFQLPAPVRTKLGFVHDIVTHAPLTVDEQITRALPERP</sequence>
<dbReference type="EMBL" id="BAABAB010000005">
    <property type="protein sequence ID" value="GAA3606455.1"/>
    <property type="molecule type" value="Genomic_DNA"/>
</dbReference>
<dbReference type="Pfam" id="PF15887">
    <property type="entry name" value="Peptidase_Mx"/>
    <property type="match status" value="1"/>
</dbReference>
<evidence type="ECO:0000313" key="3">
    <source>
        <dbReference type="Proteomes" id="UP001501490"/>
    </source>
</evidence>